<evidence type="ECO:0000256" key="1">
    <source>
        <dbReference type="SAM" id="SignalP"/>
    </source>
</evidence>
<comment type="caution">
    <text evidence="2">The sequence shown here is derived from an EMBL/GenBank/DDBJ whole genome shotgun (WGS) entry which is preliminary data.</text>
</comment>
<dbReference type="AlphaFoldDB" id="A0AAN9G2N3"/>
<keyword evidence="3" id="KW-1185">Reference proteome</keyword>
<proteinExistence type="predicted"/>
<name>A0AAN9G2N3_9CAEN</name>
<keyword evidence="1" id="KW-0732">Signal</keyword>
<evidence type="ECO:0000313" key="2">
    <source>
        <dbReference type="EMBL" id="KAK7092659.1"/>
    </source>
</evidence>
<sequence>MSRFFVIMVALLATFTSADPVMSPADPVDIKTAAKQIVSDARNLANRAKGGINLDGLLQDVRGLELAASDLSQLLPDDVSECETNLVVKMAAAGTGSHEVLTVLLADDPLSVLSGRLSLSLAFLEHVAQQLEDELALSNDIGGHLMAVVFGTKTTAGIIQSADKTVKAMTYTSNNDIIHSSGSSNNRVRRQSVSLGSGWSLGLGGVKWQNGSGSTTFNVKPTFKKFKLGVQATLTIRF</sequence>
<gene>
    <name evidence="2" type="ORF">V1264_008372</name>
</gene>
<dbReference type="EMBL" id="JBAMIC010000021">
    <property type="protein sequence ID" value="KAK7092659.1"/>
    <property type="molecule type" value="Genomic_DNA"/>
</dbReference>
<accession>A0AAN9G2N3</accession>
<protein>
    <submittedName>
        <fullName evidence="2">Uncharacterized protein</fullName>
    </submittedName>
</protein>
<dbReference type="Proteomes" id="UP001374579">
    <property type="component" value="Unassembled WGS sequence"/>
</dbReference>
<reference evidence="2 3" key="1">
    <citation type="submission" date="2024-02" db="EMBL/GenBank/DDBJ databases">
        <title>Chromosome-scale genome assembly of the rough periwinkle Littorina saxatilis.</title>
        <authorList>
            <person name="De Jode A."/>
            <person name="Faria R."/>
            <person name="Formenti G."/>
            <person name="Sims Y."/>
            <person name="Smith T.P."/>
            <person name="Tracey A."/>
            <person name="Wood J.M.D."/>
            <person name="Zagrodzka Z.B."/>
            <person name="Johannesson K."/>
            <person name="Butlin R.K."/>
            <person name="Leder E.H."/>
        </authorList>
    </citation>
    <scope>NUCLEOTIDE SEQUENCE [LARGE SCALE GENOMIC DNA]</scope>
    <source>
        <strain evidence="2">Snail1</strain>
        <tissue evidence="2">Muscle</tissue>
    </source>
</reference>
<feature type="chain" id="PRO_5043030745" evidence="1">
    <location>
        <begin position="19"/>
        <end position="238"/>
    </location>
</feature>
<feature type="signal peptide" evidence="1">
    <location>
        <begin position="1"/>
        <end position="18"/>
    </location>
</feature>
<evidence type="ECO:0000313" key="3">
    <source>
        <dbReference type="Proteomes" id="UP001374579"/>
    </source>
</evidence>
<organism evidence="2 3">
    <name type="scientific">Littorina saxatilis</name>
    <dbReference type="NCBI Taxonomy" id="31220"/>
    <lineage>
        <taxon>Eukaryota</taxon>
        <taxon>Metazoa</taxon>
        <taxon>Spiralia</taxon>
        <taxon>Lophotrochozoa</taxon>
        <taxon>Mollusca</taxon>
        <taxon>Gastropoda</taxon>
        <taxon>Caenogastropoda</taxon>
        <taxon>Littorinimorpha</taxon>
        <taxon>Littorinoidea</taxon>
        <taxon>Littorinidae</taxon>
        <taxon>Littorina</taxon>
    </lineage>
</organism>